<dbReference type="EC" id="3.1.1.11" evidence="7"/>
<dbReference type="Gene3D" id="2.160.20.10">
    <property type="entry name" value="Single-stranded right-handed beta-helix, Pectin lyase-like"/>
    <property type="match status" value="1"/>
</dbReference>
<dbReference type="SUPFAM" id="SSF101148">
    <property type="entry name" value="Plant invertase/pectin methylesterase inhibitor"/>
    <property type="match status" value="1"/>
</dbReference>
<comment type="pathway">
    <text evidence="1 7">Glycan metabolism; pectin degradation; 2-dehydro-3-deoxy-D-gluconate from pectin: step 1/5.</text>
</comment>
<comment type="function">
    <text evidence="7">Acts in the modification of cell walls via demethylesterification of cell wall pectin.</text>
</comment>
<evidence type="ECO:0000256" key="2">
    <source>
        <dbReference type="ARBA" id="ARBA00006027"/>
    </source>
</evidence>
<dbReference type="Proteomes" id="UP000541444">
    <property type="component" value="Unassembled WGS sequence"/>
</dbReference>
<evidence type="ECO:0000313" key="9">
    <source>
        <dbReference type="EMBL" id="KAF6174711.1"/>
    </source>
</evidence>
<evidence type="ECO:0000313" key="10">
    <source>
        <dbReference type="Proteomes" id="UP000541444"/>
    </source>
</evidence>
<comment type="similarity">
    <text evidence="3">In the C-terminal section; belongs to the pectinesterase family.</text>
</comment>
<keyword evidence="10" id="KW-1185">Reference proteome</keyword>
<evidence type="ECO:0000256" key="3">
    <source>
        <dbReference type="ARBA" id="ARBA00007786"/>
    </source>
</evidence>
<dbReference type="SMART" id="SM00856">
    <property type="entry name" value="PMEI"/>
    <property type="match status" value="1"/>
</dbReference>
<dbReference type="PROSITE" id="PS00503">
    <property type="entry name" value="PECTINESTERASE_2"/>
    <property type="match status" value="1"/>
</dbReference>
<proteinExistence type="inferred from homology"/>
<dbReference type="CDD" id="cd15798">
    <property type="entry name" value="PMEI-like_3"/>
    <property type="match status" value="1"/>
</dbReference>
<evidence type="ECO:0000256" key="7">
    <source>
        <dbReference type="RuleBase" id="RU000589"/>
    </source>
</evidence>
<reference evidence="9 10" key="1">
    <citation type="journal article" date="2020" name="IScience">
        <title>Genome Sequencing of the Endangered Kingdonia uniflora (Circaeasteraceae, Ranunculales) Reveals Potential Mechanisms of Evolutionary Specialization.</title>
        <authorList>
            <person name="Sun Y."/>
            <person name="Deng T."/>
            <person name="Zhang A."/>
            <person name="Moore M.J."/>
            <person name="Landis J.B."/>
            <person name="Lin N."/>
            <person name="Zhang H."/>
            <person name="Zhang X."/>
            <person name="Huang J."/>
            <person name="Zhang X."/>
            <person name="Sun H."/>
            <person name="Wang H."/>
        </authorList>
    </citation>
    <scope>NUCLEOTIDE SEQUENCE [LARGE SCALE GENOMIC DNA]</scope>
    <source>
        <strain evidence="9">TB1705</strain>
        <tissue evidence="9">Leaf</tissue>
    </source>
</reference>
<dbReference type="Gene3D" id="1.20.140.40">
    <property type="entry name" value="Invertase/pectin methylesterase inhibitor family protein"/>
    <property type="match status" value="1"/>
</dbReference>
<dbReference type="GO" id="GO:0030599">
    <property type="term" value="F:pectinesterase activity"/>
    <property type="evidence" value="ECO:0007669"/>
    <property type="project" value="UniProtKB-UniRule"/>
</dbReference>
<evidence type="ECO:0000256" key="5">
    <source>
        <dbReference type="ARBA" id="ARBA00023085"/>
    </source>
</evidence>
<dbReference type="InterPro" id="IPR011050">
    <property type="entry name" value="Pectin_lyase_fold/virulence"/>
</dbReference>
<dbReference type="EMBL" id="JACGCM010000250">
    <property type="protein sequence ID" value="KAF6174711.1"/>
    <property type="molecule type" value="Genomic_DNA"/>
</dbReference>
<keyword evidence="7" id="KW-0732">Signal</keyword>
<dbReference type="InterPro" id="IPR006501">
    <property type="entry name" value="Pectinesterase_inhib_dom"/>
</dbReference>
<dbReference type="OrthoDB" id="2019149at2759"/>
<feature type="domain" description="Pectinesterase inhibitor" evidence="8">
    <location>
        <begin position="23"/>
        <end position="169"/>
    </location>
</feature>
<feature type="signal peptide" evidence="7">
    <location>
        <begin position="1"/>
        <end position="22"/>
    </location>
</feature>
<keyword evidence="7" id="KW-0964">Secreted</keyword>
<dbReference type="AlphaFoldDB" id="A0A7J7P5L1"/>
<dbReference type="InterPro" id="IPR000070">
    <property type="entry name" value="Pectinesterase_cat"/>
</dbReference>
<dbReference type="PROSITE" id="PS00800">
    <property type="entry name" value="PECTINESTERASE_1"/>
    <property type="match status" value="1"/>
</dbReference>
<evidence type="ECO:0000256" key="1">
    <source>
        <dbReference type="ARBA" id="ARBA00005184"/>
    </source>
</evidence>
<evidence type="ECO:0000256" key="6">
    <source>
        <dbReference type="PROSITE-ProRule" id="PRU10040"/>
    </source>
</evidence>
<feature type="active site" evidence="6">
    <location>
        <position position="353"/>
    </location>
</feature>
<keyword evidence="7" id="KW-0134">Cell wall</keyword>
<dbReference type="PANTHER" id="PTHR31707">
    <property type="entry name" value="PECTINESTERASE"/>
    <property type="match status" value="1"/>
</dbReference>
<protein>
    <recommendedName>
        <fullName evidence="7">Pectinesterase</fullName>
        <ecNumber evidence="7">3.1.1.11</ecNumber>
    </recommendedName>
</protein>
<comment type="similarity">
    <text evidence="2">In the N-terminal section; belongs to the PMEI family.</text>
</comment>
<dbReference type="GO" id="GO:0042545">
    <property type="term" value="P:cell wall modification"/>
    <property type="evidence" value="ECO:0007669"/>
    <property type="project" value="UniProtKB-UniRule"/>
</dbReference>
<organism evidence="9 10">
    <name type="scientific">Kingdonia uniflora</name>
    <dbReference type="NCBI Taxonomy" id="39325"/>
    <lineage>
        <taxon>Eukaryota</taxon>
        <taxon>Viridiplantae</taxon>
        <taxon>Streptophyta</taxon>
        <taxon>Embryophyta</taxon>
        <taxon>Tracheophyta</taxon>
        <taxon>Spermatophyta</taxon>
        <taxon>Magnoliopsida</taxon>
        <taxon>Ranunculales</taxon>
        <taxon>Circaeasteraceae</taxon>
        <taxon>Kingdonia</taxon>
    </lineage>
</organism>
<keyword evidence="5 7" id="KW-0063">Aspartyl esterase</keyword>
<dbReference type="InterPro" id="IPR033131">
    <property type="entry name" value="Pectinesterase_Asp_AS"/>
</dbReference>
<name>A0A7J7P5L1_9MAGN</name>
<dbReference type="GO" id="GO:0004857">
    <property type="term" value="F:enzyme inhibitor activity"/>
    <property type="evidence" value="ECO:0007669"/>
    <property type="project" value="InterPro"/>
</dbReference>
<dbReference type="InterPro" id="IPR035513">
    <property type="entry name" value="Invertase/methylesterase_inhib"/>
</dbReference>
<keyword evidence="4 7" id="KW-0378">Hydrolase</keyword>
<dbReference type="InterPro" id="IPR012334">
    <property type="entry name" value="Pectin_lyas_fold"/>
</dbReference>
<evidence type="ECO:0000256" key="4">
    <source>
        <dbReference type="ARBA" id="ARBA00022801"/>
    </source>
</evidence>
<dbReference type="UniPathway" id="UPA00545">
    <property type="reaction ID" value="UER00823"/>
</dbReference>
<sequence length="511" mass="56015">MSALPLFIILFSLFVLSSPVFAGDTPNIKEWCSQTPNPEPCEYFLSQKSNSHVVKDKSDFHKISIQIALERSLRAKDYTTGLRTKCRNKEEEAAWADCLELYETTILKLNKTMDKYEKCTDDDTNIWLSAALTTLETCRTGFIELGVSDNLLPLMSNNVSKLICNTLSNNKLSPSKQKFKDGYPTWVSLGDRKLLQTASLAGDLVVAADGSGNFKTIKEAIDVAAKRKGTSRFVIHVKAGVYNENVVAGDMVKYVMLLGDGIGKTVITGSKSVGGGSTTFNSATFAVTGDGFMARGVTFRNTAGAANHQAVALRSGSDLSVFYQCSFEGYQDTLYVHYQRQFYRNCDVYGTVDFIFGNSAVVLQNCNIYCRQPIHGQQCTITAQGRTDPNENTGISIHSSNILGTSDLGATPSYLGRPWKQYSRTVYLKSYIGSHIKPAGWLEWSGNFALSTLNYGEYLNTGPGSSTANRVKWKGYRVIMTAAEASKFSVGNFIAGNSWLPSTSVPYTSGI</sequence>
<dbReference type="Pfam" id="PF04043">
    <property type="entry name" value="PMEI"/>
    <property type="match status" value="1"/>
</dbReference>
<gene>
    <name evidence="9" type="ORF">GIB67_008766</name>
</gene>
<accession>A0A7J7P5L1</accession>
<dbReference type="InterPro" id="IPR018040">
    <property type="entry name" value="Pectinesterase_Tyr_AS"/>
</dbReference>
<comment type="catalytic activity">
    <reaction evidence="7">
        <text>[(1-&gt;4)-alpha-D-galacturonosyl methyl ester](n) + n H2O = [(1-&gt;4)-alpha-D-galacturonosyl](n) + n methanol + n H(+)</text>
        <dbReference type="Rhea" id="RHEA:22380"/>
        <dbReference type="Rhea" id="RHEA-COMP:14570"/>
        <dbReference type="Rhea" id="RHEA-COMP:14573"/>
        <dbReference type="ChEBI" id="CHEBI:15377"/>
        <dbReference type="ChEBI" id="CHEBI:15378"/>
        <dbReference type="ChEBI" id="CHEBI:17790"/>
        <dbReference type="ChEBI" id="CHEBI:140522"/>
        <dbReference type="ChEBI" id="CHEBI:140523"/>
        <dbReference type="EC" id="3.1.1.11"/>
    </reaction>
</comment>
<dbReference type="GO" id="GO:0045490">
    <property type="term" value="P:pectin catabolic process"/>
    <property type="evidence" value="ECO:0007669"/>
    <property type="project" value="UniProtKB-UniRule"/>
</dbReference>
<dbReference type="SUPFAM" id="SSF51126">
    <property type="entry name" value="Pectin lyase-like"/>
    <property type="match status" value="1"/>
</dbReference>
<dbReference type="FunFam" id="2.160.20.10:FF:000001">
    <property type="entry name" value="Pectinesterase"/>
    <property type="match status" value="1"/>
</dbReference>
<dbReference type="NCBIfam" id="TIGR01614">
    <property type="entry name" value="PME_inhib"/>
    <property type="match status" value="1"/>
</dbReference>
<comment type="caution">
    <text evidence="9">The sequence shown here is derived from an EMBL/GenBank/DDBJ whole genome shotgun (WGS) entry which is preliminary data.</text>
</comment>
<feature type="chain" id="PRO_5029940804" description="Pectinesterase" evidence="7">
    <location>
        <begin position="23"/>
        <end position="511"/>
    </location>
</feature>
<comment type="subcellular location">
    <subcellularLocation>
        <location evidence="7">Secreted</location>
        <location evidence="7">Cell wall</location>
    </subcellularLocation>
</comment>
<evidence type="ECO:0000259" key="8">
    <source>
        <dbReference type="SMART" id="SM00856"/>
    </source>
</evidence>
<dbReference type="Pfam" id="PF01095">
    <property type="entry name" value="Pectinesterase"/>
    <property type="match status" value="1"/>
</dbReference>
<keyword evidence="7" id="KW-0961">Cell wall biogenesis/degradation</keyword>